<dbReference type="AlphaFoldDB" id="A0A426Y417"/>
<evidence type="ECO:0000256" key="5">
    <source>
        <dbReference type="ARBA" id="ARBA00023136"/>
    </source>
</evidence>
<evidence type="ECO:0000256" key="3">
    <source>
        <dbReference type="ARBA" id="ARBA00022692"/>
    </source>
</evidence>
<evidence type="ECO:0000256" key="1">
    <source>
        <dbReference type="ARBA" id="ARBA00004141"/>
    </source>
</evidence>
<evidence type="ECO:0000256" key="2">
    <source>
        <dbReference type="ARBA" id="ARBA00006948"/>
    </source>
</evidence>
<feature type="transmembrane region" description="Helical" evidence="6">
    <location>
        <begin position="68"/>
        <end position="86"/>
    </location>
</feature>
<sequence>PSPPTAHLHRNFPLYLAVLSLLVTVAVHVCLFSAHGGSAASQRFSYLESAAALLLSASFLLLPLSTDVVFLLAALAFALLSATSAYSQPELQSNCDAISSFISAASAAAALVVAVAPKHFVVELALAASVALQGLWSFQTGLSLYVEAFIPEGCHRLLGLRGISSTRCDIESSRLRAAAILDLFFTLHATFIAIVTSIVYATVTRAYGGNGLVRRHNGGSYDALPTSLSAGRLSDMDHIHMKALSKSSTQA</sequence>
<accession>A0A426Y417</accession>
<evidence type="ECO:0000313" key="8">
    <source>
        <dbReference type="Proteomes" id="UP000287651"/>
    </source>
</evidence>
<feature type="non-terminal residue" evidence="7">
    <location>
        <position position="1"/>
    </location>
</feature>
<organism evidence="7 8">
    <name type="scientific">Ensete ventricosum</name>
    <name type="common">Abyssinian banana</name>
    <name type="synonym">Musa ensete</name>
    <dbReference type="NCBI Taxonomy" id="4639"/>
    <lineage>
        <taxon>Eukaryota</taxon>
        <taxon>Viridiplantae</taxon>
        <taxon>Streptophyta</taxon>
        <taxon>Embryophyta</taxon>
        <taxon>Tracheophyta</taxon>
        <taxon>Spermatophyta</taxon>
        <taxon>Magnoliopsida</taxon>
        <taxon>Liliopsida</taxon>
        <taxon>Zingiberales</taxon>
        <taxon>Musaceae</taxon>
        <taxon>Ensete</taxon>
    </lineage>
</organism>
<evidence type="ECO:0000256" key="4">
    <source>
        <dbReference type="ARBA" id="ARBA00022989"/>
    </source>
</evidence>
<dbReference type="PANTHER" id="PTHR47830:SF1">
    <property type="entry name" value="OS11G0534100 PROTEIN"/>
    <property type="match status" value="1"/>
</dbReference>
<feature type="transmembrane region" description="Helical" evidence="6">
    <location>
        <begin position="179"/>
        <end position="203"/>
    </location>
</feature>
<keyword evidence="3 6" id="KW-0812">Transmembrane</keyword>
<reference evidence="7 8" key="1">
    <citation type="journal article" date="2014" name="Agronomy (Basel)">
        <title>A Draft Genome Sequence for Ensete ventricosum, the Drought-Tolerant Tree Against Hunger.</title>
        <authorList>
            <person name="Harrison J."/>
            <person name="Moore K.A."/>
            <person name="Paszkiewicz K."/>
            <person name="Jones T."/>
            <person name="Grant M."/>
            <person name="Ambacheew D."/>
            <person name="Muzemil S."/>
            <person name="Studholme D.J."/>
        </authorList>
    </citation>
    <scope>NUCLEOTIDE SEQUENCE [LARGE SCALE GENOMIC DNA]</scope>
</reference>
<proteinExistence type="inferred from homology"/>
<dbReference type="Proteomes" id="UP000287651">
    <property type="component" value="Unassembled WGS sequence"/>
</dbReference>
<feature type="transmembrane region" description="Helical" evidence="6">
    <location>
        <begin position="12"/>
        <end position="32"/>
    </location>
</feature>
<keyword evidence="5 6" id="KW-0472">Membrane</keyword>
<comment type="similarity">
    <text evidence="2">Belongs to the TMEM45 family.</text>
</comment>
<evidence type="ECO:0000313" key="7">
    <source>
        <dbReference type="EMBL" id="RRT46486.1"/>
    </source>
</evidence>
<keyword evidence="4 6" id="KW-1133">Transmembrane helix</keyword>
<evidence type="ECO:0000256" key="6">
    <source>
        <dbReference type="SAM" id="Phobius"/>
    </source>
</evidence>
<dbReference type="EMBL" id="AMZH03015162">
    <property type="protein sequence ID" value="RRT46486.1"/>
    <property type="molecule type" value="Genomic_DNA"/>
</dbReference>
<protein>
    <submittedName>
        <fullName evidence="7">Uncharacterized protein</fullName>
    </submittedName>
</protein>
<comment type="caution">
    <text evidence="7">The sequence shown here is derived from an EMBL/GenBank/DDBJ whole genome shotgun (WGS) entry which is preliminary data.</text>
</comment>
<gene>
    <name evidence="7" type="ORF">B296_00047105</name>
</gene>
<comment type="subcellular location">
    <subcellularLocation>
        <location evidence="1">Membrane</location>
        <topology evidence="1">Multi-pass membrane protein</topology>
    </subcellularLocation>
</comment>
<feature type="transmembrane region" description="Helical" evidence="6">
    <location>
        <begin position="98"/>
        <end position="116"/>
    </location>
</feature>
<dbReference type="GO" id="GO:0016020">
    <property type="term" value="C:membrane"/>
    <property type="evidence" value="ECO:0007669"/>
    <property type="project" value="UniProtKB-SubCell"/>
</dbReference>
<name>A0A426Y417_ENSVE</name>
<dbReference type="Pfam" id="PF04819">
    <property type="entry name" value="DUF716"/>
    <property type="match status" value="1"/>
</dbReference>
<dbReference type="PANTHER" id="PTHR47830">
    <property type="entry name" value="OS11G0534100 PROTEIN"/>
    <property type="match status" value="1"/>
</dbReference>
<dbReference type="InterPro" id="IPR006904">
    <property type="entry name" value="DUF716"/>
</dbReference>